<dbReference type="InterPro" id="IPR051803">
    <property type="entry name" value="TA_system_RelE-like_toxin"/>
</dbReference>
<evidence type="ECO:0000256" key="2">
    <source>
        <dbReference type="ARBA" id="ARBA00022649"/>
    </source>
</evidence>
<proteinExistence type="inferred from homology"/>
<evidence type="ECO:0000256" key="1">
    <source>
        <dbReference type="ARBA" id="ARBA00006226"/>
    </source>
</evidence>
<dbReference type="Pfam" id="PF05016">
    <property type="entry name" value="ParE_toxin"/>
    <property type="match status" value="1"/>
</dbReference>
<evidence type="ECO:0000313" key="4">
    <source>
        <dbReference type="Proteomes" id="UP001139451"/>
    </source>
</evidence>
<dbReference type="Gene3D" id="3.30.2310.20">
    <property type="entry name" value="RelE-like"/>
    <property type="match status" value="1"/>
</dbReference>
<dbReference type="EMBL" id="JAMLDX010000005">
    <property type="protein sequence ID" value="MCP3730475.1"/>
    <property type="molecule type" value="Genomic_DNA"/>
</dbReference>
<keyword evidence="4" id="KW-1185">Reference proteome</keyword>
<dbReference type="Proteomes" id="UP001139451">
    <property type="component" value="Unassembled WGS sequence"/>
</dbReference>
<dbReference type="RefSeq" id="WP_254292605.1">
    <property type="nucleotide sequence ID" value="NZ_JAMLDX010000005.1"/>
</dbReference>
<dbReference type="InterPro" id="IPR035093">
    <property type="entry name" value="RelE/ParE_toxin_dom_sf"/>
</dbReference>
<protein>
    <submittedName>
        <fullName evidence="3">Type II toxin-antitoxin system RelE/ParE family toxin</fullName>
    </submittedName>
</protein>
<comment type="caution">
    <text evidence="3">The sequence shown here is derived from an EMBL/GenBank/DDBJ whole genome shotgun (WGS) entry which is preliminary data.</text>
</comment>
<name>A0A9X2HQ17_9SPHN</name>
<comment type="similarity">
    <text evidence="1">Belongs to the RelE toxin family.</text>
</comment>
<sequence>MPQLDWTAPALADLREIDAWLSEHARPEIALVTLIHIRRRARFLEDFPHGGRPIAHGSRALRVIDTPHIILYRLVDGVVQVLRVQHEREDWQVEP</sequence>
<reference evidence="3" key="1">
    <citation type="submission" date="2022-05" db="EMBL/GenBank/DDBJ databases">
        <title>Sphingomonas sp. strain MG17 Genome sequencing and assembly.</title>
        <authorList>
            <person name="Kim I."/>
        </authorList>
    </citation>
    <scope>NUCLEOTIDE SEQUENCE</scope>
    <source>
        <strain evidence="3">MG17</strain>
    </source>
</reference>
<dbReference type="PANTHER" id="PTHR33755:SF7">
    <property type="entry name" value="TOXIN MODULE OF TOXIN-ANTITOXIN SYSTEM RELE_STBE FAMILY"/>
    <property type="match status" value="1"/>
</dbReference>
<dbReference type="AlphaFoldDB" id="A0A9X2HQ17"/>
<accession>A0A9X2HQ17</accession>
<dbReference type="PANTHER" id="PTHR33755">
    <property type="entry name" value="TOXIN PARE1-RELATED"/>
    <property type="match status" value="1"/>
</dbReference>
<organism evidence="3 4">
    <name type="scientific">Sphingomonas tagetis</name>
    <dbReference type="NCBI Taxonomy" id="2949092"/>
    <lineage>
        <taxon>Bacteria</taxon>
        <taxon>Pseudomonadati</taxon>
        <taxon>Pseudomonadota</taxon>
        <taxon>Alphaproteobacteria</taxon>
        <taxon>Sphingomonadales</taxon>
        <taxon>Sphingomonadaceae</taxon>
        <taxon>Sphingomonas</taxon>
    </lineage>
</organism>
<gene>
    <name evidence="3" type="ORF">M9978_08535</name>
</gene>
<evidence type="ECO:0000313" key="3">
    <source>
        <dbReference type="EMBL" id="MCP3730475.1"/>
    </source>
</evidence>
<keyword evidence="2" id="KW-1277">Toxin-antitoxin system</keyword>
<dbReference type="InterPro" id="IPR007712">
    <property type="entry name" value="RelE/ParE_toxin"/>
</dbReference>